<feature type="transmembrane region" description="Helical" evidence="6">
    <location>
        <begin position="183"/>
        <end position="204"/>
    </location>
</feature>
<feature type="transmembrane region" description="Helical" evidence="6">
    <location>
        <begin position="132"/>
        <end position="158"/>
    </location>
</feature>
<evidence type="ECO:0000313" key="9">
    <source>
        <dbReference type="Proteomes" id="UP000641386"/>
    </source>
</evidence>
<evidence type="ECO:0000256" key="5">
    <source>
        <dbReference type="ARBA" id="ARBA00023136"/>
    </source>
</evidence>
<reference evidence="8" key="2">
    <citation type="submission" date="2020-09" db="EMBL/GenBank/DDBJ databases">
        <authorList>
            <person name="Sun Q."/>
            <person name="Ohkuma M."/>
        </authorList>
    </citation>
    <scope>NUCLEOTIDE SEQUENCE</scope>
    <source>
        <strain evidence="8">JCM 3302</strain>
    </source>
</reference>
<dbReference type="PANTHER" id="PTHR30177">
    <property type="entry name" value="GLYCINE BETAINE/L-PROLINE TRANSPORT SYSTEM PERMEASE PROTEIN PROW"/>
    <property type="match status" value="1"/>
</dbReference>
<dbReference type="PANTHER" id="PTHR30177:SF4">
    <property type="entry name" value="OSMOPROTECTANT IMPORT PERMEASE PROTEIN OSMW"/>
    <property type="match status" value="1"/>
</dbReference>
<dbReference type="GO" id="GO:0031460">
    <property type="term" value="P:glycine betaine transport"/>
    <property type="evidence" value="ECO:0007669"/>
    <property type="project" value="TreeGrafter"/>
</dbReference>
<sequence length="216" mass="22432">MKLVAYMTDNADLLLFLTEQHIELVLVSVGISAVIGIGLALLTQSAPRLRHALLSLTGTLLTIPSFALFALMIPLLGLGVAPTIVALAVYGIFPILRNTVTGIEGVDPAVIEAARGLGMGAGRRMRTVVLPLAWPVILNGIRTATIMLVATAAIGAVVHGPGLGQEIFRGLERIGGANALEEALSGVIGVVLVALILDLLFIGIAKITALRGLNVR</sequence>
<accession>A0A919DN52</accession>
<feature type="domain" description="ABC transmembrane type-1" evidence="7">
    <location>
        <begin position="18"/>
        <end position="201"/>
    </location>
</feature>
<evidence type="ECO:0000256" key="2">
    <source>
        <dbReference type="ARBA" id="ARBA00022448"/>
    </source>
</evidence>
<evidence type="ECO:0000313" key="8">
    <source>
        <dbReference type="EMBL" id="GHE58964.1"/>
    </source>
</evidence>
<keyword evidence="3 6" id="KW-0812">Transmembrane</keyword>
<dbReference type="SUPFAM" id="SSF161098">
    <property type="entry name" value="MetI-like"/>
    <property type="match status" value="1"/>
</dbReference>
<evidence type="ECO:0000256" key="6">
    <source>
        <dbReference type="RuleBase" id="RU363032"/>
    </source>
</evidence>
<dbReference type="GO" id="GO:0055085">
    <property type="term" value="P:transmembrane transport"/>
    <property type="evidence" value="ECO:0007669"/>
    <property type="project" value="InterPro"/>
</dbReference>
<dbReference type="PROSITE" id="PS50928">
    <property type="entry name" value="ABC_TM1"/>
    <property type="match status" value="1"/>
</dbReference>
<dbReference type="InterPro" id="IPR051204">
    <property type="entry name" value="ABC_transp_perm/SBD"/>
</dbReference>
<evidence type="ECO:0000259" key="7">
    <source>
        <dbReference type="PROSITE" id="PS50928"/>
    </source>
</evidence>
<feature type="transmembrane region" description="Helical" evidence="6">
    <location>
        <begin position="53"/>
        <end position="73"/>
    </location>
</feature>
<dbReference type="RefSeq" id="WP_030174773.1">
    <property type="nucleotide sequence ID" value="NZ_BNBC01000003.1"/>
</dbReference>
<feature type="transmembrane region" description="Helical" evidence="6">
    <location>
        <begin position="20"/>
        <end position="41"/>
    </location>
</feature>
<keyword evidence="9" id="KW-1185">Reference proteome</keyword>
<gene>
    <name evidence="8" type="ORF">GCM10014715_10200</name>
</gene>
<dbReference type="EMBL" id="BNBC01000003">
    <property type="protein sequence ID" value="GHE58964.1"/>
    <property type="molecule type" value="Genomic_DNA"/>
</dbReference>
<comment type="subcellular location">
    <subcellularLocation>
        <location evidence="6">Cell membrane</location>
        <topology evidence="6">Multi-pass membrane protein</topology>
    </subcellularLocation>
    <subcellularLocation>
        <location evidence="1">Membrane</location>
        <topology evidence="1">Multi-pass membrane protein</topology>
    </subcellularLocation>
</comment>
<dbReference type="InterPro" id="IPR000515">
    <property type="entry name" value="MetI-like"/>
</dbReference>
<dbReference type="CDD" id="cd06261">
    <property type="entry name" value="TM_PBP2"/>
    <property type="match status" value="1"/>
</dbReference>
<evidence type="ECO:0000256" key="4">
    <source>
        <dbReference type="ARBA" id="ARBA00022989"/>
    </source>
</evidence>
<proteinExistence type="inferred from homology"/>
<name>A0A919DN52_9ACTN</name>
<reference evidence="8" key="1">
    <citation type="journal article" date="2014" name="Int. J. Syst. Evol. Microbiol.">
        <title>Complete genome sequence of Corynebacterium casei LMG S-19264T (=DSM 44701T), isolated from a smear-ripened cheese.</title>
        <authorList>
            <consortium name="US DOE Joint Genome Institute (JGI-PGF)"/>
            <person name="Walter F."/>
            <person name="Albersmeier A."/>
            <person name="Kalinowski J."/>
            <person name="Ruckert C."/>
        </authorList>
    </citation>
    <scope>NUCLEOTIDE SEQUENCE</scope>
    <source>
        <strain evidence="8">JCM 3302</strain>
    </source>
</reference>
<dbReference type="Gene3D" id="1.10.3720.10">
    <property type="entry name" value="MetI-like"/>
    <property type="match status" value="1"/>
</dbReference>
<keyword evidence="2 6" id="KW-0813">Transport</keyword>
<evidence type="ECO:0000256" key="1">
    <source>
        <dbReference type="ARBA" id="ARBA00004141"/>
    </source>
</evidence>
<protein>
    <submittedName>
        <fullName evidence="8">ABC transporter permease</fullName>
    </submittedName>
</protein>
<feature type="transmembrane region" description="Helical" evidence="6">
    <location>
        <begin position="79"/>
        <end position="96"/>
    </location>
</feature>
<dbReference type="Proteomes" id="UP000641386">
    <property type="component" value="Unassembled WGS sequence"/>
</dbReference>
<keyword evidence="4 6" id="KW-1133">Transmembrane helix</keyword>
<comment type="caution">
    <text evidence="8">The sequence shown here is derived from an EMBL/GenBank/DDBJ whole genome shotgun (WGS) entry which is preliminary data.</text>
</comment>
<comment type="similarity">
    <text evidence="6">Belongs to the binding-protein-dependent transport system permease family.</text>
</comment>
<dbReference type="GO" id="GO:0005886">
    <property type="term" value="C:plasma membrane"/>
    <property type="evidence" value="ECO:0007669"/>
    <property type="project" value="UniProtKB-SubCell"/>
</dbReference>
<keyword evidence="5 6" id="KW-0472">Membrane</keyword>
<evidence type="ECO:0000256" key="3">
    <source>
        <dbReference type="ARBA" id="ARBA00022692"/>
    </source>
</evidence>
<organism evidence="8 9">
    <name type="scientific">Streptomyces spiralis</name>
    <dbReference type="NCBI Taxonomy" id="66376"/>
    <lineage>
        <taxon>Bacteria</taxon>
        <taxon>Bacillati</taxon>
        <taxon>Actinomycetota</taxon>
        <taxon>Actinomycetes</taxon>
        <taxon>Kitasatosporales</taxon>
        <taxon>Streptomycetaceae</taxon>
        <taxon>Streptomyces</taxon>
    </lineage>
</organism>
<dbReference type="InterPro" id="IPR035906">
    <property type="entry name" value="MetI-like_sf"/>
</dbReference>
<dbReference type="AlphaFoldDB" id="A0A919DN52"/>
<dbReference type="Pfam" id="PF00528">
    <property type="entry name" value="BPD_transp_1"/>
    <property type="match status" value="1"/>
</dbReference>